<gene>
    <name evidence="7" type="ORF">GCM10007301_12110</name>
</gene>
<feature type="region of interest" description="Disordered" evidence="5">
    <location>
        <begin position="1"/>
        <end position="30"/>
    </location>
</feature>
<evidence type="ECO:0000313" key="8">
    <source>
        <dbReference type="Proteomes" id="UP000606044"/>
    </source>
</evidence>
<feature type="domain" description="ABC transporter" evidence="6">
    <location>
        <begin position="32"/>
        <end position="269"/>
    </location>
</feature>
<feature type="compositionally biased region" description="Low complexity" evidence="5">
    <location>
        <begin position="1"/>
        <end position="17"/>
    </location>
</feature>
<dbReference type="Pfam" id="PF00005">
    <property type="entry name" value="ABC_tran"/>
    <property type="match status" value="1"/>
</dbReference>
<keyword evidence="3" id="KW-0547">Nucleotide-binding</keyword>
<dbReference type="SMART" id="SM00382">
    <property type="entry name" value="AAA"/>
    <property type="match status" value="1"/>
</dbReference>
<sequence>MLALATPPAAMAPSASSGPDTAPSSPPGTPFVQLDGVGLSYGGPQGLKALNNTNMAIEKGRFIAVVGPSGCGKSSLMKLVTGLQPPTQGSVSVNGAKVNGPLKIVGMAFQNPSLLPWRPLLSNVMLPLEIVQPHRSRLRANKAEYLAKARALLETVGLQEFETKFPWMLSGGMQQRANLCRSLIHDPDLLMLDEPFGALDAFTREELWGVLQEVWMERRFTCILVTHDLREAAYLADTIYVMSARPGTIIARHEVDLPRPRTVDTTFEPRFVDLVHTIRSEIAQVRNEAKKAAKAGATKAGTTEQKAS</sequence>
<evidence type="ECO:0000313" key="7">
    <source>
        <dbReference type="EMBL" id="GGF54188.1"/>
    </source>
</evidence>
<evidence type="ECO:0000256" key="5">
    <source>
        <dbReference type="SAM" id="MobiDB-lite"/>
    </source>
</evidence>
<keyword evidence="2" id="KW-0813">Transport</keyword>
<dbReference type="InterPro" id="IPR017871">
    <property type="entry name" value="ABC_transporter-like_CS"/>
</dbReference>
<accession>A0A917BRN0</accession>
<dbReference type="SUPFAM" id="SSF52540">
    <property type="entry name" value="P-loop containing nucleoside triphosphate hydrolases"/>
    <property type="match status" value="1"/>
</dbReference>
<dbReference type="InterPro" id="IPR003439">
    <property type="entry name" value="ABC_transporter-like_ATP-bd"/>
</dbReference>
<evidence type="ECO:0000256" key="2">
    <source>
        <dbReference type="ARBA" id="ARBA00022448"/>
    </source>
</evidence>
<proteinExistence type="inferred from homology"/>
<dbReference type="AlphaFoldDB" id="A0A917BRN0"/>
<comment type="caution">
    <text evidence="7">The sequence shown here is derived from an EMBL/GenBank/DDBJ whole genome shotgun (WGS) entry which is preliminary data.</text>
</comment>
<dbReference type="Gene3D" id="3.40.50.300">
    <property type="entry name" value="P-loop containing nucleotide triphosphate hydrolases"/>
    <property type="match status" value="1"/>
</dbReference>
<dbReference type="InterPro" id="IPR003593">
    <property type="entry name" value="AAA+_ATPase"/>
</dbReference>
<dbReference type="InterPro" id="IPR027417">
    <property type="entry name" value="P-loop_NTPase"/>
</dbReference>
<evidence type="ECO:0000256" key="3">
    <source>
        <dbReference type="ARBA" id="ARBA00022741"/>
    </source>
</evidence>
<evidence type="ECO:0000256" key="1">
    <source>
        <dbReference type="ARBA" id="ARBA00005417"/>
    </source>
</evidence>
<dbReference type="GO" id="GO:0016887">
    <property type="term" value="F:ATP hydrolysis activity"/>
    <property type="evidence" value="ECO:0007669"/>
    <property type="project" value="InterPro"/>
</dbReference>
<dbReference type="GO" id="GO:0005524">
    <property type="term" value="F:ATP binding"/>
    <property type="evidence" value="ECO:0007669"/>
    <property type="project" value="UniProtKB-KW"/>
</dbReference>
<reference evidence="7" key="1">
    <citation type="journal article" date="2014" name="Int. J. Syst. Evol. Microbiol.">
        <title>Complete genome sequence of Corynebacterium casei LMG S-19264T (=DSM 44701T), isolated from a smear-ripened cheese.</title>
        <authorList>
            <consortium name="US DOE Joint Genome Institute (JGI-PGF)"/>
            <person name="Walter F."/>
            <person name="Albersmeier A."/>
            <person name="Kalinowski J."/>
            <person name="Ruckert C."/>
        </authorList>
    </citation>
    <scope>NUCLEOTIDE SEQUENCE</scope>
    <source>
        <strain evidence="7">CCM 7897</strain>
    </source>
</reference>
<dbReference type="InterPro" id="IPR050166">
    <property type="entry name" value="ABC_transporter_ATP-bind"/>
</dbReference>
<dbReference type="PROSITE" id="PS50893">
    <property type="entry name" value="ABC_TRANSPORTER_2"/>
    <property type="match status" value="1"/>
</dbReference>
<dbReference type="Proteomes" id="UP000606044">
    <property type="component" value="Unassembled WGS sequence"/>
</dbReference>
<evidence type="ECO:0000259" key="6">
    <source>
        <dbReference type="PROSITE" id="PS50893"/>
    </source>
</evidence>
<protein>
    <submittedName>
        <fullName evidence="7">Nitrate ABC transporter ATP-binding protein</fullName>
    </submittedName>
</protein>
<keyword evidence="4 7" id="KW-0067">ATP-binding</keyword>
<dbReference type="EMBL" id="BMCT01000001">
    <property type="protein sequence ID" value="GGF54188.1"/>
    <property type="molecule type" value="Genomic_DNA"/>
</dbReference>
<dbReference type="PANTHER" id="PTHR42788:SF13">
    <property type="entry name" value="ALIPHATIC SULFONATES IMPORT ATP-BINDING PROTEIN SSUB"/>
    <property type="match status" value="1"/>
</dbReference>
<comment type="similarity">
    <text evidence="1">Belongs to the ABC transporter superfamily.</text>
</comment>
<evidence type="ECO:0000256" key="4">
    <source>
        <dbReference type="ARBA" id="ARBA00022840"/>
    </source>
</evidence>
<keyword evidence="8" id="KW-1185">Reference proteome</keyword>
<dbReference type="CDD" id="cd03293">
    <property type="entry name" value="ABC_NrtD_SsuB_transporters"/>
    <property type="match status" value="1"/>
</dbReference>
<name>A0A917BRN0_9HYPH</name>
<dbReference type="PANTHER" id="PTHR42788">
    <property type="entry name" value="TAURINE IMPORT ATP-BINDING PROTEIN-RELATED"/>
    <property type="match status" value="1"/>
</dbReference>
<dbReference type="PROSITE" id="PS00211">
    <property type="entry name" value="ABC_TRANSPORTER_1"/>
    <property type="match status" value="1"/>
</dbReference>
<reference evidence="7" key="2">
    <citation type="submission" date="2020-09" db="EMBL/GenBank/DDBJ databases">
        <authorList>
            <person name="Sun Q."/>
            <person name="Sedlacek I."/>
        </authorList>
    </citation>
    <scope>NUCLEOTIDE SEQUENCE</scope>
    <source>
        <strain evidence="7">CCM 7897</strain>
    </source>
</reference>
<organism evidence="7 8">
    <name type="scientific">Azorhizobium oxalatiphilum</name>
    <dbReference type="NCBI Taxonomy" id="980631"/>
    <lineage>
        <taxon>Bacteria</taxon>
        <taxon>Pseudomonadati</taxon>
        <taxon>Pseudomonadota</taxon>
        <taxon>Alphaproteobacteria</taxon>
        <taxon>Hyphomicrobiales</taxon>
        <taxon>Xanthobacteraceae</taxon>
        <taxon>Azorhizobium</taxon>
    </lineage>
</organism>